<dbReference type="PANTHER" id="PTHR30047:SF7">
    <property type="entry name" value="HIGH-AFFINITY CHOLINE TRANSPORT PROTEIN"/>
    <property type="match status" value="1"/>
</dbReference>
<dbReference type="PANTHER" id="PTHR30047">
    <property type="entry name" value="HIGH-AFFINITY CHOLINE TRANSPORT PROTEIN-RELATED"/>
    <property type="match status" value="1"/>
</dbReference>
<feature type="transmembrane region" description="Helical" evidence="8">
    <location>
        <begin position="519"/>
        <end position="539"/>
    </location>
</feature>
<feature type="transmembrane region" description="Helical" evidence="8">
    <location>
        <begin position="417"/>
        <end position="436"/>
    </location>
</feature>
<sequence length="586" mass="63425">MSIRPPLKELNIKTHNKGFYKGFNRSVTVTSKILVTLVVIWILSDIENSGAILEAMKNWSFTNLNSYYTYAVAFYVLVCLAVILIPSFGRTKLGSDPNGKPEFSNFSWFSMIFGAGIGIGVLTYSAAEPLWHLANNPDTIMAKDMIIASLNSNNIPIPQDADVFALYQSEVAANAIPALDGIVVPKTEAALDAAYRYSFFHWGISAWATYSLVGICLAFFCYARNLPLTMRSALAPLFGRSLEGPLGNIIDISAVIATIFGIAQTIGIGLSSFASGLYSLTGMTWLVTDAANPEPTVGALLMSLLVVMCLSMASALSGVGRGVKWLSNINMVLSFLLLAFFLIFGASMFALEMLGKGILSYVIHLPAMLVTVWDPNTELGVWQTSWSVFYWAWWIAFAPFVGMFLARISKNRTIREFGLIGIVAPSLTLFIWFSFIGGTGINLEMSGIANGQIYNSGLTAQLFDIIGLMLSPAMANALSAMVVVLLLTYLVTSADSALLVINMVNAAGKVQVENGQKHIIVWTIALTAVIAALILAGGLDAITSAMMVAAIPFSFIIILMAISLLKALILDNRRAKEEILEINTEQ</sequence>
<evidence type="ECO:0000256" key="7">
    <source>
        <dbReference type="ARBA" id="ARBA00023136"/>
    </source>
</evidence>
<accession>A0ABP3FE09</accession>
<name>A0ABP3FE09_9GAMM</name>
<feature type="transmembrane region" description="Helical" evidence="8">
    <location>
        <begin position="67"/>
        <end position="85"/>
    </location>
</feature>
<evidence type="ECO:0000256" key="5">
    <source>
        <dbReference type="ARBA" id="ARBA00022692"/>
    </source>
</evidence>
<evidence type="ECO:0000256" key="2">
    <source>
        <dbReference type="ARBA" id="ARBA00005658"/>
    </source>
</evidence>
<evidence type="ECO:0000256" key="3">
    <source>
        <dbReference type="ARBA" id="ARBA00022448"/>
    </source>
</evidence>
<feature type="transmembrane region" description="Helical" evidence="8">
    <location>
        <begin position="199"/>
        <end position="223"/>
    </location>
</feature>
<feature type="transmembrane region" description="Helical" evidence="8">
    <location>
        <begin position="106"/>
        <end position="127"/>
    </location>
</feature>
<reference evidence="10" key="1">
    <citation type="journal article" date="2019" name="Int. J. Syst. Evol. Microbiol.">
        <title>The Global Catalogue of Microorganisms (GCM) 10K type strain sequencing project: providing services to taxonomists for standard genome sequencing and annotation.</title>
        <authorList>
            <consortium name="The Broad Institute Genomics Platform"/>
            <consortium name="The Broad Institute Genome Sequencing Center for Infectious Disease"/>
            <person name="Wu L."/>
            <person name="Ma J."/>
        </authorList>
    </citation>
    <scope>NUCLEOTIDE SEQUENCE [LARGE SCALE GENOMIC DNA]</scope>
    <source>
        <strain evidence="10">JCM 16343</strain>
    </source>
</reference>
<proteinExistence type="inferred from homology"/>
<gene>
    <name evidence="9" type="primary">opuD</name>
    <name evidence="9" type="ORF">GCM10009129_06310</name>
</gene>
<dbReference type="Proteomes" id="UP001501787">
    <property type="component" value="Unassembled WGS sequence"/>
</dbReference>
<protein>
    <submittedName>
        <fullName evidence="9">Glycine betaine transporter OpuD</fullName>
    </submittedName>
</protein>
<evidence type="ECO:0000256" key="6">
    <source>
        <dbReference type="ARBA" id="ARBA00022989"/>
    </source>
</evidence>
<dbReference type="RefSeq" id="WP_201503869.1">
    <property type="nucleotide sequence ID" value="NZ_BAAAFR010000001.1"/>
</dbReference>
<evidence type="ECO:0000256" key="8">
    <source>
        <dbReference type="SAM" id="Phobius"/>
    </source>
</evidence>
<comment type="subcellular location">
    <subcellularLocation>
        <location evidence="1">Cell membrane</location>
        <topology evidence="1">Multi-pass membrane protein</topology>
    </subcellularLocation>
</comment>
<keyword evidence="10" id="KW-1185">Reference proteome</keyword>
<keyword evidence="5 8" id="KW-0812">Transmembrane</keyword>
<evidence type="ECO:0000313" key="10">
    <source>
        <dbReference type="Proteomes" id="UP001501787"/>
    </source>
</evidence>
<feature type="transmembrane region" description="Helical" evidence="8">
    <location>
        <begin position="331"/>
        <end position="351"/>
    </location>
</feature>
<evidence type="ECO:0000256" key="4">
    <source>
        <dbReference type="ARBA" id="ARBA00022475"/>
    </source>
</evidence>
<dbReference type="InterPro" id="IPR000060">
    <property type="entry name" value="BCCT_transptr"/>
</dbReference>
<feature type="transmembrane region" description="Helical" evidence="8">
    <location>
        <begin position="268"/>
        <end position="287"/>
    </location>
</feature>
<keyword evidence="7 8" id="KW-0472">Membrane</keyword>
<feature type="transmembrane region" description="Helical" evidence="8">
    <location>
        <begin position="388"/>
        <end position="405"/>
    </location>
</feature>
<feature type="transmembrane region" description="Helical" evidence="8">
    <location>
        <begin position="545"/>
        <end position="569"/>
    </location>
</feature>
<evidence type="ECO:0000256" key="1">
    <source>
        <dbReference type="ARBA" id="ARBA00004651"/>
    </source>
</evidence>
<keyword evidence="3" id="KW-0813">Transport</keyword>
<evidence type="ECO:0000313" key="9">
    <source>
        <dbReference type="EMBL" id="GAA0311715.1"/>
    </source>
</evidence>
<dbReference type="Pfam" id="PF02028">
    <property type="entry name" value="BCCT"/>
    <property type="match status" value="2"/>
</dbReference>
<comment type="similarity">
    <text evidence="2">Belongs to the BCCT transporter (TC 2.A.15) family.</text>
</comment>
<organism evidence="9 10">
    <name type="scientific">Psychrobacter aestuarii</name>
    <dbReference type="NCBI Taxonomy" id="556327"/>
    <lineage>
        <taxon>Bacteria</taxon>
        <taxon>Pseudomonadati</taxon>
        <taxon>Pseudomonadota</taxon>
        <taxon>Gammaproteobacteria</taxon>
        <taxon>Moraxellales</taxon>
        <taxon>Moraxellaceae</taxon>
        <taxon>Psychrobacter</taxon>
    </lineage>
</organism>
<keyword evidence="6 8" id="KW-1133">Transmembrane helix</keyword>
<keyword evidence="4" id="KW-1003">Cell membrane</keyword>
<feature type="transmembrane region" description="Helical" evidence="8">
    <location>
        <begin position="299"/>
        <end position="319"/>
    </location>
</feature>
<feature type="transmembrane region" description="Helical" evidence="8">
    <location>
        <begin position="23"/>
        <end position="43"/>
    </location>
</feature>
<comment type="caution">
    <text evidence="9">The sequence shown here is derived from an EMBL/GenBank/DDBJ whole genome shotgun (WGS) entry which is preliminary data.</text>
</comment>
<dbReference type="EMBL" id="BAAAFR010000001">
    <property type="protein sequence ID" value="GAA0311715.1"/>
    <property type="molecule type" value="Genomic_DNA"/>
</dbReference>
<feature type="transmembrane region" description="Helical" evidence="8">
    <location>
        <begin position="478"/>
        <end position="507"/>
    </location>
</feature>